<sequence length="413" mass="45279">MGKKAAAELRPADPETEEKKRLRSLAVSRRLLRRTPARPSNYLEPSKSVLKLDGRDIVKRGQRRSRYLFSFPGLLAPLSGGKIGELSDLATKNPKLYLEFPQGRMKLFGTHVYPKNKYLTLQLTKSSKGVMCEDCFESMIVFSDAWWIGLEEENPEEKQLEFPVNIKMGEHPGVDFEGGAGASPEGISVGNRPGNEHKGPLSPKTELEDDSQDDSYPLAEKNTSNVMEATPVRQSGRTAGKTQNYAELSSGDDSIANNDEVTELMDEKMEDSKSAAISHIDSTGKMVDTMIKSAGKCKESSSSSKKSVGSNKKGSMVQATLSALFGKVAEKKSKRKADDSPGPKGSGRKRLQLNPDQTADQTKVKELKKVPVSRKKKTGTGTGTLQEQSQDDDIEDISSESQDLNDSDEEWVA</sequence>
<dbReference type="InterPro" id="IPR038859">
    <property type="entry name" value="RHL1"/>
</dbReference>
<dbReference type="PANTHER" id="PTHR35698:SF2">
    <property type="entry name" value="DNA-BINDING PROTEIN RHL1"/>
    <property type="match status" value="1"/>
</dbReference>
<dbReference type="EMBL" id="JAGGNH010000009">
    <property type="protein sequence ID" value="KAJ0963944.1"/>
    <property type="molecule type" value="Genomic_DNA"/>
</dbReference>
<evidence type="ECO:0008006" key="4">
    <source>
        <dbReference type="Google" id="ProtNLM"/>
    </source>
</evidence>
<organism evidence="2 3">
    <name type="scientific">Dioscorea zingiberensis</name>
    <dbReference type="NCBI Taxonomy" id="325984"/>
    <lineage>
        <taxon>Eukaryota</taxon>
        <taxon>Viridiplantae</taxon>
        <taxon>Streptophyta</taxon>
        <taxon>Embryophyta</taxon>
        <taxon>Tracheophyta</taxon>
        <taxon>Spermatophyta</taxon>
        <taxon>Magnoliopsida</taxon>
        <taxon>Liliopsida</taxon>
        <taxon>Dioscoreales</taxon>
        <taxon>Dioscoreaceae</taxon>
        <taxon>Dioscorea</taxon>
    </lineage>
</organism>
<keyword evidence="3" id="KW-1185">Reference proteome</keyword>
<feature type="compositionally biased region" description="Polar residues" evidence="1">
    <location>
        <begin position="221"/>
        <end position="259"/>
    </location>
</feature>
<feature type="region of interest" description="Disordered" evidence="1">
    <location>
        <begin position="171"/>
        <end position="413"/>
    </location>
</feature>
<proteinExistence type="predicted"/>
<dbReference type="Proteomes" id="UP001085076">
    <property type="component" value="Miscellaneous, Linkage group lg09"/>
</dbReference>
<comment type="caution">
    <text evidence="2">The sequence shown here is derived from an EMBL/GenBank/DDBJ whole genome shotgun (WGS) entry which is preliminary data.</text>
</comment>
<reference evidence="2" key="2">
    <citation type="journal article" date="2022" name="Hortic Res">
        <title>The genome of Dioscorea zingiberensis sheds light on the biosynthesis, origin and evolution of the medicinally important diosgenin saponins.</title>
        <authorList>
            <person name="Li Y."/>
            <person name="Tan C."/>
            <person name="Li Z."/>
            <person name="Guo J."/>
            <person name="Li S."/>
            <person name="Chen X."/>
            <person name="Wang C."/>
            <person name="Dai X."/>
            <person name="Yang H."/>
            <person name="Song W."/>
            <person name="Hou L."/>
            <person name="Xu J."/>
            <person name="Tong Z."/>
            <person name="Xu A."/>
            <person name="Yuan X."/>
            <person name="Wang W."/>
            <person name="Yang Q."/>
            <person name="Chen L."/>
            <person name="Sun Z."/>
            <person name="Wang K."/>
            <person name="Pan B."/>
            <person name="Chen J."/>
            <person name="Bao Y."/>
            <person name="Liu F."/>
            <person name="Qi X."/>
            <person name="Gang D.R."/>
            <person name="Wen J."/>
            <person name="Li J."/>
        </authorList>
    </citation>
    <scope>NUCLEOTIDE SEQUENCE</scope>
    <source>
        <strain evidence="2">Dzin_1.0</strain>
    </source>
</reference>
<name>A0A9D5C0D0_9LILI</name>
<dbReference type="GO" id="GO:0042023">
    <property type="term" value="P:DNA endoreduplication"/>
    <property type="evidence" value="ECO:0007669"/>
    <property type="project" value="InterPro"/>
</dbReference>
<evidence type="ECO:0000313" key="2">
    <source>
        <dbReference type="EMBL" id="KAJ0963944.1"/>
    </source>
</evidence>
<feature type="compositionally biased region" description="Low complexity" evidence="1">
    <location>
        <begin position="300"/>
        <end position="315"/>
    </location>
</feature>
<dbReference type="PANTHER" id="PTHR35698">
    <property type="entry name" value="DNA-BINDING PROTEIN RHL1"/>
    <property type="match status" value="1"/>
</dbReference>
<evidence type="ECO:0000313" key="3">
    <source>
        <dbReference type="Proteomes" id="UP001085076"/>
    </source>
</evidence>
<dbReference type="GO" id="GO:0003677">
    <property type="term" value="F:DNA binding"/>
    <property type="evidence" value="ECO:0007669"/>
    <property type="project" value="InterPro"/>
</dbReference>
<feature type="compositionally biased region" description="Basic and acidic residues" evidence="1">
    <location>
        <begin position="328"/>
        <end position="341"/>
    </location>
</feature>
<protein>
    <recommendedName>
        <fullName evidence="4">DNA-binding protein RHL1</fullName>
    </recommendedName>
</protein>
<dbReference type="AlphaFoldDB" id="A0A9D5C0D0"/>
<reference evidence="2" key="1">
    <citation type="submission" date="2021-03" db="EMBL/GenBank/DDBJ databases">
        <authorList>
            <person name="Li Z."/>
            <person name="Yang C."/>
        </authorList>
    </citation>
    <scope>NUCLEOTIDE SEQUENCE</scope>
    <source>
        <strain evidence="2">Dzin_1.0</strain>
        <tissue evidence="2">Leaf</tissue>
    </source>
</reference>
<feature type="compositionally biased region" description="Acidic residues" evidence="1">
    <location>
        <begin position="389"/>
        <end position="413"/>
    </location>
</feature>
<dbReference type="OrthoDB" id="568248at2759"/>
<evidence type="ECO:0000256" key="1">
    <source>
        <dbReference type="SAM" id="MobiDB-lite"/>
    </source>
</evidence>
<feature type="region of interest" description="Disordered" evidence="1">
    <location>
        <begin position="1"/>
        <end position="22"/>
    </location>
</feature>
<feature type="compositionally biased region" description="Basic and acidic residues" evidence="1">
    <location>
        <begin position="1"/>
        <end position="20"/>
    </location>
</feature>
<accession>A0A9D5C0D0</accession>
<gene>
    <name evidence="2" type="ORF">J5N97_029066</name>
</gene>